<protein>
    <submittedName>
        <fullName evidence="1">Class I SAM-dependent methyltransferase</fullName>
    </submittedName>
</protein>
<keyword evidence="1" id="KW-0808">Transferase</keyword>
<dbReference type="SUPFAM" id="SSF53335">
    <property type="entry name" value="S-adenosyl-L-methionine-dependent methyltransferases"/>
    <property type="match status" value="1"/>
</dbReference>
<dbReference type="InterPro" id="IPR029063">
    <property type="entry name" value="SAM-dependent_MTases_sf"/>
</dbReference>
<dbReference type="Proteomes" id="UP000707206">
    <property type="component" value="Unassembled WGS sequence"/>
</dbReference>
<keyword evidence="2" id="KW-1185">Reference proteome</keyword>
<dbReference type="AlphaFoldDB" id="A0A967AVQ9"/>
<dbReference type="Pfam" id="PF13489">
    <property type="entry name" value="Methyltransf_23"/>
    <property type="match status" value="1"/>
</dbReference>
<name>A0A967AVQ9_9FLAO</name>
<proteinExistence type="predicted"/>
<comment type="caution">
    <text evidence="1">The sequence shown here is derived from an EMBL/GenBank/DDBJ whole genome shotgun (WGS) entry which is preliminary data.</text>
</comment>
<sequence length="260" mass="30370">MQQNIEKKDWLSFKRNAELDTVIKYLPVEKDIKVLEIGGRDGFMAKRIHDLGYDITSIDLFPIYPQHFPVAVGDATKLDFESNQFDFIFTSHLIVEIRELDLFFDECRRVVKKNGLMVHVVPSTPWSLGTNFWHYLLLPKFFINWIRPNTLVIDANSYGKNLVETEKQNTKSKIINVLFLHPIGTNPSFLHDIFSFTKRKWKNLFKNHGFEIVSVENGPHYYTAYGVFKYKLMGMRKSLAKTGFSGSFCYVLRDKRTPND</sequence>
<dbReference type="GO" id="GO:0008168">
    <property type="term" value="F:methyltransferase activity"/>
    <property type="evidence" value="ECO:0007669"/>
    <property type="project" value="UniProtKB-KW"/>
</dbReference>
<reference evidence="1" key="1">
    <citation type="submission" date="2019-07" db="EMBL/GenBank/DDBJ databases">
        <authorList>
            <person name="De-Chao Zhang Q."/>
        </authorList>
    </citation>
    <scope>NUCLEOTIDE SEQUENCE</scope>
    <source>
        <strain evidence="1">TP-CH-4</strain>
    </source>
</reference>
<accession>A0A967AVQ9</accession>
<dbReference type="RefSeq" id="WP_152575577.1">
    <property type="nucleotide sequence ID" value="NZ_VIKU02000006.1"/>
</dbReference>
<gene>
    <name evidence="1" type="ORF">FK220_017105</name>
</gene>
<organism evidence="1 2">
    <name type="scientific">Pelagihabitans pacificus</name>
    <dbReference type="NCBI Taxonomy" id="2696054"/>
    <lineage>
        <taxon>Bacteria</taxon>
        <taxon>Pseudomonadati</taxon>
        <taxon>Bacteroidota</taxon>
        <taxon>Flavobacteriia</taxon>
        <taxon>Flavobacteriales</taxon>
        <taxon>Flavobacteriaceae</taxon>
        <taxon>Pelagihabitans</taxon>
    </lineage>
</organism>
<reference evidence="1" key="2">
    <citation type="submission" date="2020-03" db="EMBL/GenBank/DDBJ databases">
        <title>Flavobacteriaceae bacterium strain TP-CH-4, a member of the family Flavobacteriaceae isolated from a deep-sea seamount.</title>
        <authorList>
            <person name="Zhang D.-C."/>
        </authorList>
    </citation>
    <scope>NUCLEOTIDE SEQUENCE</scope>
    <source>
        <strain evidence="1">TP-CH-4</strain>
    </source>
</reference>
<dbReference type="GO" id="GO:0032259">
    <property type="term" value="P:methylation"/>
    <property type="evidence" value="ECO:0007669"/>
    <property type="project" value="UniProtKB-KW"/>
</dbReference>
<dbReference type="EMBL" id="VIKU02000006">
    <property type="protein sequence ID" value="NHF61073.1"/>
    <property type="molecule type" value="Genomic_DNA"/>
</dbReference>
<dbReference type="Gene3D" id="3.40.50.150">
    <property type="entry name" value="Vaccinia Virus protein VP39"/>
    <property type="match status" value="1"/>
</dbReference>
<evidence type="ECO:0000313" key="2">
    <source>
        <dbReference type="Proteomes" id="UP000707206"/>
    </source>
</evidence>
<evidence type="ECO:0000313" key="1">
    <source>
        <dbReference type="EMBL" id="NHF61073.1"/>
    </source>
</evidence>
<keyword evidence="1" id="KW-0489">Methyltransferase</keyword>